<reference evidence="1 2" key="1">
    <citation type="submission" date="2018-11" db="EMBL/GenBank/DDBJ databases">
        <authorList>
            <consortium name="Pathogen Informatics"/>
        </authorList>
    </citation>
    <scope>NUCLEOTIDE SEQUENCE [LARGE SCALE GENOMIC DNA]</scope>
</reference>
<dbReference type="Proteomes" id="UP000270094">
    <property type="component" value="Unassembled WGS sequence"/>
</dbReference>
<organism evidence="1 2">
    <name type="scientific">Strongylus vulgaris</name>
    <name type="common">Blood worm</name>
    <dbReference type="NCBI Taxonomy" id="40348"/>
    <lineage>
        <taxon>Eukaryota</taxon>
        <taxon>Metazoa</taxon>
        <taxon>Ecdysozoa</taxon>
        <taxon>Nematoda</taxon>
        <taxon>Chromadorea</taxon>
        <taxon>Rhabditida</taxon>
        <taxon>Rhabditina</taxon>
        <taxon>Rhabditomorpha</taxon>
        <taxon>Strongyloidea</taxon>
        <taxon>Strongylidae</taxon>
        <taxon>Strongylus</taxon>
    </lineage>
</organism>
<dbReference type="EMBL" id="UYYB01001538">
    <property type="protein sequence ID" value="VDM65852.1"/>
    <property type="molecule type" value="Genomic_DNA"/>
</dbReference>
<name>A0A3P7KD60_STRVU</name>
<protein>
    <submittedName>
        <fullName evidence="1">Uncharacterized protein</fullName>
    </submittedName>
</protein>
<gene>
    <name evidence="1" type="ORF">SVUK_LOCUS850</name>
</gene>
<accession>A0A3P7KD60</accession>
<keyword evidence="2" id="KW-1185">Reference proteome</keyword>
<dbReference type="AlphaFoldDB" id="A0A3P7KD60"/>
<evidence type="ECO:0000313" key="2">
    <source>
        <dbReference type="Proteomes" id="UP000270094"/>
    </source>
</evidence>
<sequence length="172" mass="20382">MPRTRNLERISKATKGMLERRRALRLDPTNTSRAIGRKYQLQNSFARRSSKVQAFETFKDSTKKEKSKEVPQEPSLLSCSADNITKRRWDSYVFPTKDLNDHEKILHQPLPLINTRVKPRYSHLRSITTILPAEVRAVIQTMRQPWLRDWTMFLSTSYKLEDIAYTRYLRNI</sequence>
<evidence type="ECO:0000313" key="1">
    <source>
        <dbReference type="EMBL" id="VDM65852.1"/>
    </source>
</evidence>
<proteinExistence type="predicted"/>